<organism evidence="1 2">
    <name type="scientific">Pseudomonas fluorescens</name>
    <dbReference type="NCBI Taxonomy" id="294"/>
    <lineage>
        <taxon>Bacteria</taxon>
        <taxon>Pseudomonadati</taxon>
        <taxon>Pseudomonadota</taxon>
        <taxon>Gammaproteobacteria</taxon>
        <taxon>Pseudomonadales</taxon>
        <taxon>Pseudomonadaceae</taxon>
        <taxon>Pseudomonas</taxon>
    </lineage>
</organism>
<dbReference type="SUPFAM" id="SSF55486">
    <property type="entry name" value="Metalloproteases ('zincins'), catalytic domain"/>
    <property type="match status" value="1"/>
</dbReference>
<accession>A0A5E7CYT2</accession>
<proteinExistence type="predicted"/>
<name>A0A5E7CYT2_PSEFL</name>
<dbReference type="OrthoDB" id="178184at2"/>
<dbReference type="RefSeq" id="WP_150642581.1">
    <property type="nucleotide sequence ID" value="NZ_CABVHQ010000022.1"/>
</dbReference>
<dbReference type="EMBL" id="CABVHQ010000022">
    <property type="protein sequence ID" value="VVO00482.1"/>
    <property type="molecule type" value="Genomic_DNA"/>
</dbReference>
<reference evidence="1 2" key="1">
    <citation type="submission" date="2019-09" db="EMBL/GenBank/DDBJ databases">
        <authorList>
            <person name="Chandra G."/>
            <person name="Truman W A."/>
        </authorList>
    </citation>
    <scope>NUCLEOTIDE SEQUENCE [LARGE SCALE GENOMIC DNA]</scope>
    <source>
        <strain evidence="1">PS691</strain>
    </source>
</reference>
<evidence type="ECO:0000313" key="2">
    <source>
        <dbReference type="Proteomes" id="UP000337909"/>
    </source>
</evidence>
<gene>
    <name evidence="1" type="ORF">PS691_02590</name>
</gene>
<dbReference type="Proteomes" id="UP000337909">
    <property type="component" value="Unassembled WGS sequence"/>
</dbReference>
<sequence>MPQEPKRPGEGVDFCLAESFAWVPSPPYQRQPADPLYRPLRIYTVDPSVRRLEGAIGTLNVPFEPLTVGPCGGLFRVEHRNTQLGLEYRQADLDELSVLIANGYEPSPSDPRFHQQMVYAVSSNVYLAFKLALGRDPSWGFGNDQQPMPLILHPHYGENCNAYYTKGRQGGEIRFGYFKASATPSDRSLPGGYVFTCLSHDIISHEVTHALLDGLRPCFSLPLSADVPAFHEAFADLVAIFQHFSYREVLIASIRRCKGNLLQASLLTQLAQQFGHTTGQNGPLRSAIESNLEQPRQYQPDMEVHELGSILVSALFEAFAQIFERKIARYIRLATNGCGILPPGDMSHDLQVLLAEKASKLARQFLTICIRAIDYCPPTAINFGDYLRALITADHDVVPDDTWDYRAAIIDSFRRRNIYPRNVTSLSEDALLWCPPRIHLPPVSALDFASLRFEGDPAHCASPQELRRQAGVLGMYVSRPEHLTEFGLVAADDPRLQGDSVSLPCIQSIRTSRRVGPDQSVTFDLVAEITQQRHVKACELGPGFTYQGGSTVLLGPLGEVRYVMLKGVAGHDRLERRRRFLTSTEGQKYWRVSQDHYMQKDEVFRLVHGGQGT</sequence>
<evidence type="ECO:0008006" key="3">
    <source>
        <dbReference type="Google" id="ProtNLM"/>
    </source>
</evidence>
<dbReference type="AlphaFoldDB" id="A0A5E7CYT2"/>
<protein>
    <recommendedName>
        <fullName evidence="3">Peptidase M4</fullName>
    </recommendedName>
</protein>
<dbReference type="CDD" id="cd09598">
    <property type="entry name" value="M4_like"/>
    <property type="match status" value="1"/>
</dbReference>
<evidence type="ECO:0000313" key="1">
    <source>
        <dbReference type="EMBL" id="VVO00482.1"/>
    </source>
</evidence>